<proteinExistence type="inferred from homology"/>
<reference evidence="20" key="1">
    <citation type="journal article" date="2010" name="Genome Biol. Evol.">
        <title>A linear molecule with two large inverted repeats: the mitochondrial genome of the stramenopile Proteromonas lacertae.</title>
        <authorList>
            <person name="Perez-Brocal V."/>
            <person name="Shahar-Golan R."/>
            <person name="Clark C.G."/>
        </authorList>
    </citation>
    <scope>NUCLEOTIDE SEQUENCE</scope>
</reference>
<geneLocation type="mitochondrion" evidence="20"/>
<evidence type="ECO:0000256" key="14">
    <source>
        <dbReference type="ARBA" id="ARBA00023136"/>
    </source>
</evidence>
<organism evidence="20">
    <name type="scientific">Proteromonas lacertae</name>
    <name type="common">Stramenopile</name>
    <name type="synonym">Monocercomonoides lacertae</name>
    <dbReference type="NCBI Taxonomy" id="42746"/>
    <lineage>
        <taxon>Eukaryota</taxon>
        <taxon>Sar</taxon>
        <taxon>Stramenopiles</taxon>
        <taxon>Bigyra</taxon>
        <taxon>Opalozoa</taxon>
        <taxon>Opalinata</taxon>
        <taxon>Proteromonadidae</taxon>
        <taxon>Proteromonas</taxon>
    </lineage>
</organism>
<dbReference type="InterPro" id="IPR010934">
    <property type="entry name" value="NADH_DH_su5_C"/>
</dbReference>
<feature type="domain" description="NADH-Ubiquinone oxidoreductase (complex I) chain 5 N-terminal" evidence="18">
    <location>
        <begin position="64"/>
        <end position="114"/>
    </location>
</feature>
<comment type="similarity">
    <text evidence="16">Belongs to the complex I subunit 5 family.</text>
</comment>
<dbReference type="Pfam" id="PF06455">
    <property type="entry name" value="NADH5_C"/>
    <property type="match status" value="1"/>
</dbReference>
<evidence type="ECO:0000256" key="16">
    <source>
        <dbReference type="RuleBase" id="RU003404"/>
    </source>
</evidence>
<evidence type="ECO:0000259" key="17">
    <source>
        <dbReference type="Pfam" id="PF00361"/>
    </source>
</evidence>
<dbReference type="GO" id="GO:0005743">
    <property type="term" value="C:mitochondrial inner membrane"/>
    <property type="evidence" value="ECO:0007669"/>
    <property type="project" value="UniProtKB-SubCell"/>
</dbReference>
<dbReference type="GO" id="GO:0003954">
    <property type="term" value="F:NADH dehydrogenase activity"/>
    <property type="evidence" value="ECO:0007669"/>
    <property type="project" value="TreeGrafter"/>
</dbReference>
<feature type="domain" description="NADH dehydrogenase subunit 5 C-terminal" evidence="19">
    <location>
        <begin position="512"/>
        <end position="638"/>
    </location>
</feature>
<evidence type="ECO:0000256" key="7">
    <source>
        <dbReference type="ARBA" id="ARBA00022792"/>
    </source>
</evidence>
<dbReference type="InterPro" id="IPR003945">
    <property type="entry name" value="NU5C-like"/>
</dbReference>
<evidence type="ECO:0000256" key="10">
    <source>
        <dbReference type="ARBA" id="ARBA00022989"/>
    </source>
</evidence>
<feature type="transmembrane region" description="Helical" evidence="16">
    <location>
        <begin position="283"/>
        <end position="304"/>
    </location>
</feature>
<feature type="transmembrane region" description="Helical" evidence="16">
    <location>
        <begin position="214"/>
        <end position="232"/>
    </location>
</feature>
<keyword evidence="10 16" id="KW-1133">Transmembrane helix</keyword>
<dbReference type="GO" id="GO:0042773">
    <property type="term" value="P:ATP synthesis coupled electron transport"/>
    <property type="evidence" value="ECO:0007669"/>
    <property type="project" value="InterPro"/>
</dbReference>
<evidence type="ECO:0000256" key="13">
    <source>
        <dbReference type="ARBA" id="ARBA00023128"/>
    </source>
</evidence>
<feature type="transmembrane region" description="Helical" evidence="16">
    <location>
        <begin position="83"/>
        <end position="101"/>
    </location>
</feature>
<keyword evidence="8" id="KW-1278">Translocase</keyword>
<keyword evidence="5" id="KW-0679">Respiratory chain</keyword>
<evidence type="ECO:0000256" key="2">
    <source>
        <dbReference type="ARBA" id="ARBA00012944"/>
    </source>
</evidence>
<protein>
    <recommendedName>
        <fullName evidence="3 16">NADH-ubiquinone oxidoreductase chain 5</fullName>
        <ecNumber evidence="2 16">7.1.1.2</ecNumber>
    </recommendedName>
</protein>
<dbReference type="PRINTS" id="PR01435">
    <property type="entry name" value="NPOXDRDTASE5"/>
</dbReference>
<feature type="transmembrane region" description="Helical" evidence="16">
    <location>
        <begin position="311"/>
        <end position="333"/>
    </location>
</feature>
<dbReference type="RefSeq" id="YP_003795229.1">
    <property type="nucleotide sequence ID" value="NC_014338.1"/>
</dbReference>
<dbReference type="GeneID" id="9480827"/>
<feature type="transmembrane region" description="Helical" evidence="16">
    <location>
        <begin position="339"/>
        <end position="357"/>
    </location>
</feature>
<dbReference type="GO" id="GO:0015990">
    <property type="term" value="P:electron transport coupled proton transport"/>
    <property type="evidence" value="ECO:0007669"/>
    <property type="project" value="TreeGrafter"/>
</dbReference>
<feature type="transmembrane region" description="Helical" evidence="16">
    <location>
        <begin position="461"/>
        <end position="481"/>
    </location>
</feature>
<dbReference type="AlphaFoldDB" id="E2EA12"/>
<feature type="transmembrane region" description="Helical" evidence="16">
    <location>
        <begin position="378"/>
        <end position="399"/>
    </location>
</feature>
<evidence type="ECO:0000256" key="11">
    <source>
        <dbReference type="ARBA" id="ARBA00023027"/>
    </source>
</evidence>
<evidence type="ECO:0000256" key="12">
    <source>
        <dbReference type="ARBA" id="ARBA00023075"/>
    </source>
</evidence>
<evidence type="ECO:0000256" key="15">
    <source>
        <dbReference type="ARBA" id="ARBA00049551"/>
    </source>
</evidence>
<dbReference type="NCBIfam" id="NF005141">
    <property type="entry name" value="PRK06590.1"/>
    <property type="match status" value="1"/>
</dbReference>
<accession>E2EA12</accession>
<comment type="catalytic activity">
    <reaction evidence="15 16">
        <text>a ubiquinone + NADH + 5 H(+)(in) = a ubiquinol + NAD(+) + 4 H(+)(out)</text>
        <dbReference type="Rhea" id="RHEA:29091"/>
        <dbReference type="Rhea" id="RHEA-COMP:9565"/>
        <dbReference type="Rhea" id="RHEA-COMP:9566"/>
        <dbReference type="ChEBI" id="CHEBI:15378"/>
        <dbReference type="ChEBI" id="CHEBI:16389"/>
        <dbReference type="ChEBI" id="CHEBI:17976"/>
        <dbReference type="ChEBI" id="CHEBI:57540"/>
        <dbReference type="ChEBI" id="CHEBI:57945"/>
        <dbReference type="EC" id="7.1.1.2"/>
    </reaction>
</comment>
<keyword evidence="12 16" id="KW-0830">Ubiquinone</keyword>
<evidence type="ECO:0000313" key="20">
    <source>
        <dbReference type="EMBL" id="ADD46367.1"/>
    </source>
</evidence>
<sequence length="660" mass="74312">MFILILLLPLLSALFCNLFGRFLIKEGSAILSTSCLFITFLISSFAFYHVAIAHNLVNLTLSKWMISGVFFINWGIYLDTLTVVMLVVVTSISTLVHFYSIGYMGEDPHFPRFMSYLSLFTFFMLTLVVSDNFVQMFVGWEGVGLCSYLLINFWNTRIQANKAAIKAMLVNRVGDFGLTLGILCIFVIFKCVNYSTVFSLVYTYLNASILIGNTYFNALDIICCLLFIGAIGKSAQIGLHVWLPDAMEGPTPVSALIHAATMVTAGVFMVSRSSPLFEYASNALIFVTIIGACTTFFAASVGLVQNDLKRVIAFSTCSQLGYMIFACGLSSYSVGVFHLANHAFFKALLFLSAGSIIHSMSDEQDMHKLGGLANILPFTYSMIVIGSLALAGFPFLSGFYSKDVILELAFAKFTISSQFAYWFGTISAFLTAFYSIRLIFLTFLNNSKAYRSVHLHAHDANIFLGLPLFVLSIGSIFVGYICKDMFVGLGSDFWGNSLFVLSSHVYFFDAEFLPLTFKLLPVIFSILGCIIAYILYTYGQTFLLSFHKYSFIRKLHFFLNRRWLFDKVYNETINQFILYVGYNSTFESFDRGLLEICGPFGLSNNISKKSKDVSYIQTGFFYHYALIFVFGIIAYCLFFNCSIYYILIFNCFISYFCLYK</sequence>
<dbReference type="EC" id="7.1.1.2" evidence="2 16"/>
<evidence type="ECO:0000256" key="6">
    <source>
        <dbReference type="ARBA" id="ARBA00022692"/>
    </source>
</evidence>
<evidence type="ECO:0000256" key="9">
    <source>
        <dbReference type="ARBA" id="ARBA00022982"/>
    </source>
</evidence>
<keyword evidence="11 16" id="KW-0520">NAD</keyword>
<feature type="transmembrane region" description="Helical" evidence="16">
    <location>
        <begin position="519"/>
        <end position="539"/>
    </location>
</feature>
<dbReference type="PANTHER" id="PTHR42829">
    <property type="entry name" value="NADH-UBIQUINONE OXIDOREDUCTASE CHAIN 5"/>
    <property type="match status" value="1"/>
</dbReference>
<dbReference type="NCBIfam" id="TIGR01974">
    <property type="entry name" value="NDH_I_L"/>
    <property type="match status" value="1"/>
</dbReference>
<dbReference type="PRINTS" id="PR01434">
    <property type="entry name" value="NADHDHGNASE5"/>
</dbReference>
<evidence type="ECO:0000256" key="5">
    <source>
        <dbReference type="ARBA" id="ARBA00022660"/>
    </source>
</evidence>
<evidence type="ECO:0000256" key="8">
    <source>
        <dbReference type="ARBA" id="ARBA00022967"/>
    </source>
</evidence>
<dbReference type="PANTHER" id="PTHR42829:SF2">
    <property type="entry name" value="NADH-UBIQUINONE OXIDOREDUCTASE CHAIN 5"/>
    <property type="match status" value="1"/>
</dbReference>
<gene>
    <name evidence="20" type="primary">nad5</name>
    <name evidence="20" type="ORF">PROLAC_052</name>
</gene>
<keyword evidence="13 16" id="KW-0496">Mitochondrion</keyword>
<evidence type="ECO:0000259" key="19">
    <source>
        <dbReference type="Pfam" id="PF06455"/>
    </source>
</evidence>
<evidence type="ECO:0000259" key="18">
    <source>
        <dbReference type="Pfam" id="PF00662"/>
    </source>
</evidence>
<keyword evidence="6 16" id="KW-0812">Transmembrane</keyword>
<keyword evidence="7" id="KW-0999">Mitochondrion inner membrane</keyword>
<feature type="transmembrane region" description="Helical" evidence="16">
    <location>
        <begin position="30"/>
        <end position="49"/>
    </location>
</feature>
<feature type="transmembrane region" description="Helical" evidence="16">
    <location>
        <begin position="113"/>
        <end position="130"/>
    </location>
</feature>
<evidence type="ECO:0000256" key="1">
    <source>
        <dbReference type="ARBA" id="ARBA00004448"/>
    </source>
</evidence>
<feature type="transmembrane region" description="Helical" evidence="16">
    <location>
        <begin position="136"/>
        <end position="155"/>
    </location>
</feature>
<feature type="transmembrane region" description="Helical" evidence="16">
    <location>
        <begin position="493"/>
        <end position="512"/>
    </location>
</feature>
<keyword evidence="14 16" id="KW-0472">Membrane</keyword>
<dbReference type="Pfam" id="PF00361">
    <property type="entry name" value="Proton_antipo_M"/>
    <property type="match status" value="1"/>
</dbReference>
<feature type="transmembrane region" description="Helical" evidence="16">
    <location>
        <begin position="176"/>
        <end position="202"/>
    </location>
</feature>
<name>E2EA12_PROLC</name>
<evidence type="ECO:0000256" key="3">
    <source>
        <dbReference type="ARBA" id="ARBA00021096"/>
    </source>
</evidence>
<comment type="function">
    <text evidence="16">Core subunit of the mitochondrial membrane respiratory chain NADH dehydrogenase (Complex I) which catalyzes electron transfer from NADH through the respiratory chain, using ubiquinone as an electron acceptor. Essential for the catalytic activity and assembly of complex I.</text>
</comment>
<dbReference type="InterPro" id="IPR001516">
    <property type="entry name" value="Proton_antipo_N"/>
</dbReference>
<feature type="domain" description="NADH:quinone oxidoreductase/Mrp antiporter transmembrane" evidence="17">
    <location>
        <begin position="130"/>
        <end position="430"/>
    </location>
</feature>
<dbReference type="GO" id="GO:0008137">
    <property type="term" value="F:NADH dehydrogenase (ubiquinone) activity"/>
    <property type="evidence" value="ECO:0007669"/>
    <property type="project" value="UniProtKB-EC"/>
</dbReference>
<dbReference type="EMBL" id="GU563431">
    <property type="protein sequence ID" value="ADD46367.1"/>
    <property type="molecule type" value="Genomic_DNA"/>
</dbReference>
<dbReference type="InterPro" id="IPR018393">
    <property type="entry name" value="NADHpl_OxRdtase_5_subgr"/>
</dbReference>
<comment type="subcellular location">
    <subcellularLocation>
        <location evidence="1">Mitochondrion inner membrane</location>
        <topology evidence="1">Multi-pass membrane protein</topology>
    </subcellularLocation>
</comment>
<dbReference type="InterPro" id="IPR001750">
    <property type="entry name" value="ND/Mrp_TM"/>
</dbReference>
<dbReference type="Pfam" id="PF00662">
    <property type="entry name" value="Proton_antipo_N"/>
    <property type="match status" value="1"/>
</dbReference>
<feature type="transmembrane region" description="Helical" evidence="16">
    <location>
        <begin position="625"/>
        <end position="658"/>
    </location>
</feature>
<keyword evidence="9" id="KW-0249">Electron transport</keyword>
<dbReference type="Gene3D" id="1.20.5.2700">
    <property type="match status" value="1"/>
</dbReference>
<feature type="transmembrane region" description="Helical" evidence="16">
    <location>
        <begin position="419"/>
        <end position="440"/>
    </location>
</feature>
<evidence type="ECO:0000256" key="4">
    <source>
        <dbReference type="ARBA" id="ARBA00022448"/>
    </source>
</evidence>
<feature type="transmembrane region" description="Helical" evidence="16">
    <location>
        <begin position="253"/>
        <end position="271"/>
    </location>
</feature>
<keyword evidence="4 16" id="KW-0813">Transport</keyword>
<feature type="transmembrane region" description="Helical" evidence="16">
    <location>
        <begin position="56"/>
        <end position="77"/>
    </location>
</feature>